<evidence type="ECO:0000256" key="8">
    <source>
        <dbReference type="ARBA" id="ARBA00022692"/>
    </source>
</evidence>
<dbReference type="GO" id="GO:0006506">
    <property type="term" value="P:GPI anchor biosynthetic process"/>
    <property type="evidence" value="ECO:0007669"/>
    <property type="project" value="UniProtKB-UniPathway"/>
</dbReference>
<dbReference type="GO" id="GO:0005789">
    <property type="term" value="C:endoplasmic reticulum membrane"/>
    <property type="evidence" value="ECO:0007669"/>
    <property type="project" value="UniProtKB-SubCell"/>
</dbReference>
<reference evidence="15" key="1">
    <citation type="journal article" date="2014" name="Genome Announc.">
        <title>Draft genome sequence of the formaldehyde-resistant fungus Byssochlamys spectabilis No. 5 (anamorph Paecilomyces variotii No. 5) (NBRC109023).</title>
        <authorList>
            <person name="Oka T."/>
            <person name="Ekino K."/>
            <person name="Fukuda K."/>
            <person name="Nomura Y."/>
        </authorList>
    </citation>
    <scope>NUCLEOTIDE SEQUENCE [LARGE SCALE GENOMIC DNA]</scope>
    <source>
        <strain evidence="15">No. 5 / NBRC 109023</strain>
    </source>
</reference>
<name>V5G0J2_BYSSN</name>
<dbReference type="eggNOG" id="KOG1211">
    <property type="taxonomic scope" value="Eukaryota"/>
</dbReference>
<dbReference type="GO" id="GO:0072659">
    <property type="term" value="P:protein localization to plasma membrane"/>
    <property type="evidence" value="ECO:0007669"/>
    <property type="project" value="TreeGrafter"/>
</dbReference>
<evidence type="ECO:0000256" key="7">
    <source>
        <dbReference type="ARBA" id="ARBA00022502"/>
    </source>
</evidence>
<feature type="transmembrane region" description="Helical" evidence="12">
    <location>
        <begin position="346"/>
        <end position="366"/>
    </location>
</feature>
<evidence type="ECO:0000256" key="4">
    <source>
        <dbReference type="ARBA" id="ARBA00007559"/>
    </source>
</evidence>
<gene>
    <name evidence="14" type="ORF">PVAR5_2982</name>
</gene>
<keyword evidence="15" id="KW-1185">Reference proteome</keyword>
<dbReference type="Pfam" id="PF06423">
    <property type="entry name" value="GWT1"/>
    <property type="match status" value="1"/>
</dbReference>
<dbReference type="UniPathway" id="UPA00196"/>
<dbReference type="Gene3D" id="3.90.1300.10">
    <property type="entry name" value="Amidase signature (AS) domain"/>
    <property type="match status" value="1"/>
</dbReference>
<evidence type="ECO:0000313" key="15">
    <source>
        <dbReference type="Proteomes" id="UP000018001"/>
    </source>
</evidence>
<feature type="transmembrane region" description="Helical" evidence="12">
    <location>
        <begin position="386"/>
        <end position="409"/>
    </location>
</feature>
<feature type="transmembrane region" description="Helical" evidence="12">
    <location>
        <begin position="467"/>
        <end position="486"/>
    </location>
</feature>
<evidence type="ECO:0000256" key="5">
    <source>
        <dbReference type="ARBA" id="ARBA00009199"/>
    </source>
</evidence>
<evidence type="ECO:0000256" key="12">
    <source>
        <dbReference type="SAM" id="Phobius"/>
    </source>
</evidence>
<keyword evidence="9 12" id="KW-1133">Transmembrane helix</keyword>
<feature type="transmembrane region" description="Helical" evidence="12">
    <location>
        <begin position="239"/>
        <end position="257"/>
    </location>
</feature>
<comment type="similarity">
    <text evidence="4">Belongs to the PIGW family.</text>
</comment>
<evidence type="ECO:0000313" key="14">
    <source>
        <dbReference type="EMBL" id="GAD94357.1"/>
    </source>
</evidence>
<dbReference type="OrthoDB" id="421993at2759"/>
<comment type="pathway">
    <text evidence="3">Glycolipid biosynthesis; glycosylphosphatidylinositol-anchor biosynthesis.</text>
</comment>
<comment type="caution">
    <text evidence="14">The sequence shown here is derived from an EMBL/GenBank/DDBJ whole genome shotgun (WGS) entry which is preliminary data.</text>
</comment>
<feature type="region of interest" description="Disordered" evidence="11">
    <location>
        <begin position="1032"/>
        <end position="1054"/>
    </location>
</feature>
<evidence type="ECO:0000256" key="3">
    <source>
        <dbReference type="ARBA" id="ARBA00004687"/>
    </source>
</evidence>
<dbReference type="InterPro" id="IPR020556">
    <property type="entry name" value="Amidase_CS"/>
</dbReference>
<dbReference type="InterPro" id="IPR036928">
    <property type="entry name" value="AS_sf"/>
</dbReference>
<dbReference type="SUPFAM" id="SSF75304">
    <property type="entry name" value="Amidase signature (AS) enzymes"/>
    <property type="match status" value="1"/>
</dbReference>
<dbReference type="PANTHER" id="PTHR20661:SF0">
    <property type="entry name" value="PHOSPHATIDYLINOSITOL-GLYCAN BIOSYNTHESIS CLASS W PROTEIN"/>
    <property type="match status" value="1"/>
</dbReference>
<dbReference type="AlphaFoldDB" id="V5G0J2"/>
<dbReference type="EMBL" id="BAUL01000088">
    <property type="protein sequence ID" value="GAD94357.1"/>
    <property type="molecule type" value="Genomic_DNA"/>
</dbReference>
<keyword evidence="8 12" id="KW-0812">Transmembrane</keyword>
<feature type="transmembrane region" description="Helical" evidence="12">
    <location>
        <begin position="170"/>
        <end position="192"/>
    </location>
</feature>
<feature type="transmembrane region" description="Helical" evidence="12">
    <location>
        <begin position="53"/>
        <end position="73"/>
    </location>
</feature>
<dbReference type="PANTHER" id="PTHR20661">
    <property type="entry name" value="PHOSPHATIDYLINOSITOL-GLYCAN BIOSYNTHESIS CLASS W PROTEIN"/>
    <property type="match status" value="1"/>
</dbReference>
<dbReference type="Proteomes" id="UP000018001">
    <property type="component" value="Unassembled WGS sequence"/>
</dbReference>
<accession>V5G0J2</accession>
<organism evidence="14 15">
    <name type="scientific">Byssochlamys spectabilis (strain No. 5 / NBRC 109023)</name>
    <name type="common">Paecilomyces variotii</name>
    <dbReference type="NCBI Taxonomy" id="1356009"/>
    <lineage>
        <taxon>Eukaryota</taxon>
        <taxon>Fungi</taxon>
        <taxon>Dikarya</taxon>
        <taxon>Ascomycota</taxon>
        <taxon>Pezizomycotina</taxon>
        <taxon>Eurotiomycetes</taxon>
        <taxon>Eurotiomycetidae</taxon>
        <taxon>Eurotiales</taxon>
        <taxon>Thermoascaceae</taxon>
        <taxon>Paecilomyces</taxon>
    </lineage>
</organism>
<dbReference type="GO" id="GO:0032216">
    <property type="term" value="F:glucosaminyl-phosphatidylinositol O-acyltransferase activity"/>
    <property type="evidence" value="ECO:0007669"/>
    <property type="project" value="TreeGrafter"/>
</dbReference>
<dbReference type="PROSITE" id="PS00571">
    <property type="entry name" value="AMIDASES"/>
    <property type="match status" value="1"/>
</dbReference>
<protein>
    <recommendedName>
        <fullName evidence="6">GPI-anchored wall transfer protein 1</fullName>
    </recommendedName>
</protein>
<dbReference type="InParanoid" id="V5G0J2"/>
<proteinExistence type="inferred from homology"/>
<evidence type="ECO:0000256" key="10">
    <source>
        <dbReference type="ARBA" id="ARBA00023136"/>
    </source>
</evidence>
<dbReference type="HOGENOM" id="CLU_287284_0_0_1"/>
<keyword evidence="7" id="KW-0337">GPI-anchor biosynthesis</keyword>
<comment type="subcellular location">
    <subcellularLocation>
        <location evidence="2">Endoplasmic reticulum membrane</location>
        <topology evidence="2">Multi-pass membrane protein</topology>
    </subcellularLocation>
</comment>
<evidence type="ECO:0000256" key="2">
    <source>
        <dbReference type="ARBA" id="ARBA00004477"/>
    </source>
</evidence>
<feature type="transmembrane region" description="Helical" evidence="12">
    <location>
        <begin position="307"/>
        <end position="325"/>
    </location>
</feature>
<evidence type="ECO:0000256" key="11">
    <source>
        <dbReference type="SAM" id="MobiDB-lite"/>
    </source>
</evidence>
<feature type="transmembrane region" description="Helical" evidence="12">
    <location>
        <begin position="264"/>
        <end position="282"/>
    </location>
</feature>
<sequence>MDQSYKARKEAFVSNLSGGDISEINSVTLVASTAVLLWSALQSRLSFFTPYSAPALVVDFLLNVGAILFSFTVYSSSSVLLNILLASPAVLLLLSPKKAQKTQKAKPPRSASRKDDTSKRTSSDLDPFPVHPFLTTYRAAMMIATCVAILAVDFRVFPRRFAKVENWGTSLMDLGVGSFVFSAGVVSARSVLKERSTATLPRRLIASIRHSIPLFALGLIRLLSVKGLDYAEHVTEYGVHWNFFFTLALLPPFVEIFHSLTVVVPWYELLALIIAVAYQVALESTDLKGYILVSPRGPGLLSKNREGVFSFIGYLAIFLAGRASGVRIIPRGTSPSKTPQQARRSVLINLALEAAVWSALFFFNSTYAFGYGAGIPVSRRLANMPYVLWITAFNNAQLFVFCLIETVFFPSAHQATDKENESEQVSFATSRVMAAFNKNGLAVFLVANLLTGAVNLGVKTLDAKTPQAMAVLIAYAAAVTGVAMGLDWSGIKLKFISNVGFVQSHFWRNAGFNTIYNAKQLNSYTARYDPAVIPITDASASTQSLPAPTERKGSGTAYYTSADYHARYLSGELTPTAVVEALLPLIRRDASPPGKHSIAFLESQVDAVRAAAEASTLRYKNGKPLGPLDGVPVAVKDEVHVKGYKRTLGSKIDMKGDIDETSWCVKKWEEAGAIMIGKTNMHEFGLDTTNNNPNYGTPKNPHHSQYYCGGSSGGSSYAIAAGLVPIALGADGGGSIRVPSSFCGIWGLKTSHGRVSGAPTVNIATSVGVYGPMAASIDDLALSYRVMAAPAPKAEDPTSAAFPDPLSTIPSSKPNKIIGIVRPWIERAEAPVKTVFDAALDYFRTQQHYTVIDISIPYLPEGQRAHVLTIMAEIASGVTPSQIKQLTAPNKILVSLGTHQIKAQDLIAAQRLRQLLMDHLAHLFEKYPGLIIFTPTTPIPGWKIERGDADLSHGVSDAKASVRNMEYAFLANFTGCPAINCPAGYIRDDDKGSVPVGIMGTGEWGSEEALIEFARDGQGVLDLDLGAQVSSSAKAKAGEEEGVVPEKGLRKPSGKTTTWVDVFAEVEKRASTS</sequence>
<evidence type="ECO:0000256" key="9">
    <source>
        <dbReference type="ARBA" id="ARBA00022989"/>
    </source>
</evidence>
<evidence type="ECO:0000256" key="6">
    <source>
        <dbReference type="ARBA" id="ARBA00014495"/>
    </source>
</evidence>
<comment type="function">
    <text evidence="1">Probable acetyltransferase, which acetylates the inositol ring of phosphatidylinositol during biosynthesis of GPI-anchor.</text>
</comment>
<keyword evidence="10 12" id="KW-0472">Membrane</keyword>
<feature type="region of interest" description="Disordered" evidence="11">
    <location>
        <begin position="101"/>
        <end position="123"/>
    </location>
</feature>
<dbReference type="eggNOG" id="KOG0411">
    <property type="taxonomic scope" value="Eukaryota"/>
</dbReference>
<feature type="domain" description="Amidase" evidence="13">
    <location>
        <begin position="599"/>
        <end position="1010"/>
    </location>
</feature>
<dbReference type="Pfam" id="PF01425">
    <property type="entry name" value="Amidase"/>
    <property type="match status" value="1"/>
</dbReference>
<comment type="similarity">
    <text evidence="5">Belongs to the amidase family.</text>
</comment>
<feature type="transmembrane region" description="Helical" evidence="12">
    <location>
        <begin position="79"/>
        <end position="96"/>
    </location>
</feature>
<evidence type="ECO:0000256" key="1">
    <source>
        <dbReference type="ARBA" id="ARBA00002531"/>
    </source>
</evidence>
<feature type="transmembrane region" description="Helical" evidence="12">
    <location>
        <begin position="204"/>
        <end position="224"/>
    </location>
</feature>
<feature type="compositionally biased region" description="Basic and acidic residues" evidence="11">
    <location>
        <begin position="112"/>
        <end position="123"/>
    </location>
</feature>
<keyword evidence="14" id="KW-0378">Hydrolase</keyword>
<evidence type="ECO:0000259" key="13">
    <source>
        <dbReference type="Pfam" id="PF01425"/>
    </source>
</evidence>
<dbReference type="InterPro" id="IPR023631">
    <property type="entry name" value="Amidase_dom"/>
</dbReference>
<dbReference type="GO" id="GO:0016787">
    <property type="term" value="F:hydrolase activity"/>
    <property type="evidence" value="ECO:0007669"/>
    <property type="project" value="UniProtKB-KW"/>
</dbReference>
<feature type="transmembrane region" description="Helical" evidence="12">
    <location>
        <begin position="139"/>
        <end position="158"/>
    </location>
</feature>
<dbReference type="InterPro" id="IPR009447">
    <property type="entry name" value="PIGW/GWT1"/>
</dbReference>